<evidence type="ECO:0000256" key="1">
    <source>
        <dbReference type="ARBA" id="ARBA00009179"/>
    </source>
</evidence>
<evidence type="ECO:0000313" key="8">
    <source>
        <dbReference type="EMBL" id="EHB91565.1"/>
    </source>
</evidence>
<keyword evidence="9" id="KW-1185">Reference proteome</keyword>
<dbReference type="GO" id="GO:0007165">
    <property type="term" value="P:signal transduction"/>
    <property type="evidence" value="ECO:0007669"/>
    <property type="project" value="TreeGrafter"/>
</dbReference>
<dbReference type="Gene3D" id="3.30.750.44">
    <property type="match status" value="1"/>
</dbReference>
<dbReference type="PROSITE" id="PS50106">
    <property type="entry name" value="PDZ"/>
    <property type="match status" value="1"/>
</dbReference>
<dbReference type="Pfam" id="PF13180">
    <property type="entry name" value="PDZ_2"/>
    <property type="match status" value="1"/>
</dbReference>
<protein>
    <recommendedName>
        <fullName evidence="7">PDZ domain-containing protein</fullName>
    </recommendedName>
</protein>
<dbReference type="AlphaFoldDB" id="G5HAE9"/>
<dbReference type="SUPFAM" id="SSF52096">
    <property type="entry name" value="ClpP/crotonase"/>
    <property type="match status" value="1"/>
</dbReference>
<comment type="similarity">
    <text evidence="1 5">Belongs to the peptidase S41A family.</text>
</comment>
<keyword evidence="4 5" id="KW-0720">Serine protease</keyword>
<evidence type="ECO:0000256" key="2">
    <source>
        <dbReference type="ARBA" id="ARBA00022670"/>
    </source>
</evidence>
<dbReference type="InterPro" id="IPR005151">
    <property type="entry name" value="Tail-specific_protease"/>
</dbReference>
<dbReference type="SMART" id="SM00228">
    <property type="entry name" value="PDZ"/>
    <property type="match status" value="1"/>
</dbReference>
<dbReference type="Proteomes" id="UP000006008">
    <property type="component" value="Unassembled WGS sequence"/>
</dbReference>
<dbReference type="SUPFAM" id="SSF50156">
    <property type="entry name" value="PDZ domain-like"/>
    <property type="match status" value="1"/>
</dbReference>
<dbReference type="SMART" id="SM00245">
    <property type="entry name" value="TSPc"/>
    <property type="match status" value="1"/>
</dbReference>
<evidence type="ECO:0000256" key="4">
    <source>
        <dbReference type="ARBA" id="ARBA00022825"/>
    </source>
</evidence>
<feature type="domain" description="PDZ" evidence="7">
    <location>
        <begin position="94"/>
        <end position="164"/>
    </location>
</feature>
<dbReference type="HOGENOM" id="CLU_017295_2_1_10"/>
<dbReference type="CDD" id="cd06782">
    <property type="entry name" value="cpPDZ_CPP-like"/>
    <property type="match status" value="1"/>
</dbReference>
<keyword evidence="2 5" id="KW-0645">Protease</keyword>
<dbReference type="InterPro" id="IPR004447">
    <property type="entry name" value="Peptidase_S41A"/>
</dbReference>
<dbReference type="InterPro" id="IPR029045">
    <property type="entry name" value="ClpP/crotonase-like_dom_sf"/>
</dbReference>
<feature type="transmembrane region" description="Helical" evidence="6">
    <location>
        <begin position="7"/>
        <end position="30"/>
    </location>
</feature>
<reference evidence="8 9" key="1">
    <citation type="submission" date="2011-08" db="EMBL/GenBank/DDBJ databases">
        <title>The Genome Sequence of Alistipes indistinctus YIT 12060.</title>
        <authorList>
            <consortium name="The Broad Institute Genome Sequencing Platform"/>
            <person name="Earl A."/>
            <person name="Ward D."/>
            <person name="Feldgarden M."/>
            <person name="Gevers D."/>
            <person name="Morotomi M."/>
            <person name="Young S.K."/>
            <person name="Zeng Q."/>
            <person name="Gargeya S."/>
            <person name="Fitzgerald M."/>
            <person name="Haas B."/>
            <person name="Abouelleil A."/>
            <person name="Alvarado L."/>
            <person name="Arachchi H.M."/>
            <person name="Berlin A."/>
            <person name="Brown A."/>
            <person name="Chapman S.B."/>
            <person name="Chen Z."/>
            <person name="Dunbar C."/>
            <person name="Freedman E."/>
            <person name="Gearin G."/>
            <person name="Gellesch M."/>
            <person name="Goldberg J."/>
            <person name="Griggs A."/>
            <person name="Gujja S."/>
            <person name="Heiman D."/>
            <person name="Howarth C."/>
            <person name="Larson L."/>
            <person name="Lui A."/>
            <person name="MacDonald P.J.P."/>
            <person name="Montmayeur A."/>
            <person name="Murphy C."/>
            <person name="Neiman D."/>
            <person name="Pearson M."/>
            <person name="Priest M."/>
            <person name="Roberts A."/>
            <person name="Saif S."/>
            <person name="Shea T."/>
            <person name="Shenoy N."/>
            <person name="Sisk P."/>
            <person name="Stolte C."/>
            <person name="Sykes S."/>
            <person name="Wortman J."/>
            <person name="Nusbaum C."/>
            <person name="Birren B."/>
        </authorList>
    </citation>
    <scope>NUCLEOTIDE SEQUENCE [LARGE SCALE GENOMIC DNA]</scope>
    <source>
        <strain evidence="8 9">YIT 12060</strain>
    </source>
</reference>
<evidence type="ECO:0000256" key="3">
    <source>
        <dbReference type="ARBA" id="ARBA00022801"/>
    </source>
</evidence>
<dbReference type="PATRIC" id="fig|742725.3.peg.1706"/>
<accession>G5HAE9</accession>
<dbReference type="InterPro" id="IPR001478">
    <property type="entry name" value="PDZ"/>
</dbReference>
<dbReference type="EMBL" id="ADLD01000013">
    <property type="protein sequence ID" value="EHB91565.1"/>
    <property type="molecule type" value="Genomic_DNA"/>
</dbReference>
<dbReference type="Pfam" id="PF03572">
    <property type="entry name" value="Peptidase_S41"/>
    <property type="match status" value="1"/>
</dbReference>
<dbReference type="GO" id="GO:0004175">
    <property type="term" value="F:endopeptidase activity"/>
    <property type="evidence" value="ECO:0007669"/>
    <property type="project" value="TreeGrafter"/>
</dbReference>
<keyword evidence="6" id="KW-1133">Transmembrane helix</keyword>
<evidence type="ECO:0000256" key="6">
    <source>
        <dbReference type="SAM" id="Phobius"/>
    </source>
</evidence>
<dbReference type="PANTHER" id="PTHR32060">
    <property type="entry name" value="TAIL-SPECIFIC PROTEASE"/>
    <property type="match status" value="1"/>
</dbReference>
<dbReference type="eggNOG" id="COG0793">
    <property type="taxonomic scope" value="Bacteria"/>
</dbReference>
<dbReference type="OrthoDB" id="9812068at2"/>
<dbReference type="STRING" id="742725.HMPREF9450_01614"/>
<dbReference type="RefSeq" id="WP_009134420.1">
    <property type="nucleotide sequence ID" value="NZ_CP102250.1"/>
</dbReference>
<proteinExistence type="inferred from homology"/>
<organism evidence="8 9">
    <name type="scientific">Alistipes indistinctus YIT 12060</name>
    <dbReference type="NCBI Taxonomy" id="742725"/>
    <lineage>
        <taxon>Bacteria</taxon>
        <taxon>Pseudomonadati</taxon>
        <taxon>Bacteroidota</taxon>
        <taxon>Bacteroidia</taxon>
        <taxon>Bacteroidales</taxon>
        <taxon>Rikenellaceae</taxon>
        <taxon>Alistipes</taxon>
    </lineage>
</organism>
<comment type="caution">
    <text evidence="8">The sequence shown here is derived from an EMBL/GenBank/DDBJ whole genome shotgun (WGS) entry which is preliminary data.</text>
</comment>
<dbReference type="GO" id="GO:0008236">
    <property type="term" value="F:serine-type peptidase activity"/>
    <property type="evidence" value="ECO:0007669"/>
    <property type="project" value="UniProtKB-KW"/>
</dbReference>
<evidence type="ECO:0000259" key="7">
    <source>
        <dbReference type="PROSITE" id="PS50106"/>
    </source>
</evidence>
<dbReference type="GO" id="GO:0006508">
    <property type="term" value="P:proteolysis"/>
    <property type="evidence" value="ECO:0007669"/>
    <property type="project" value="UniProtKB-KW"/>
</dbReference>
<dbReference type="InterPro" id="IPR036034">
    <property type="entry name" value="PDZ_sf"/>
</dbReference>
<dbReference type="GO" id="GO:0030288">
    <property type="term" value="C:outer membrane-bounded periplasmic space"/>
    <property type="evidence" value="ECO:0007669"/>
    <property type="project" value="TreeGrafter"/>
</dbReference>
<sequence>MYKNNKFTLILPTVVAVSIAVGILLGGVVFKNTPPVPRRGNLVAPGSGKLNMLLSLIENRYVDTVSMDSITEKTIPFILEELDPHSVYVPAKDMAQMNESLDGEFDGIGVMFNMATDTVIVLNVINSGPSSKVGVLGGDRIITINDTVVAGVKMRQDEVMKRLRGPRGSKVKLGIQRVGVKDLVPITVTRGVIPIYCINAAYMIGPETGYIVFAQFSRNAHKELMDAVDRLKAQGMKKLILDIRSNPGGFLDQAIEIANEFLPARKMIVYTVERGGEQSRQYSNGKGRLQDIELAVLVDEGSASSSEILAGALQDNDRGTIIGRRTFGKGLVQEQIPFPDGSAVRLTIARYYTPSGRSIQKPYDKGSEDYNNDLMNRYEHNEMFSADSIHFADSLKYFTAGGRTVYGGGGIMPDRFVPADTTDITPYLREVTGRNILYRFTIEYADRHRNELNRITTLPELDAFFAKDPGLLSEFIRYAARAGVAPKPSQIERSKAIILSQIKAYVGRNTPLEDNAFYHALQGIDSTVQQALKEMSAPKAEQALNTAEHE</sequence>
<dbReference type="PANTHER" id="PTHR32060:SF30">
    <property type="entry name" value="CARBOXY-TERMINAL PROCESSING PROTEASE CTPA"/>
    <property type="match status" value="1"/>
</dbReference>
<dbReference type="NCBIfam" id="TIGR00225">
    <property type="entry name" value="prc"/>
    <property type="match status" value="1"/>
</dbReference>
<keyword evidence="3 5" id="KW-0378">Hydrolase</keyword>
<dbReference type="Gene3D" id="2.30.42.10">
    <property type="match status" value="1"/>
</dbReference>
<name>G5HAE9_9BACT</name>
<keyword evidence="6" id="KW-0472">Membrane</keyword>
<gene>
    <name evidence="8" type="ORF">HMPREF9450_01614</name>
</gene>
<dbReference type="CDD" id="cd07560">
    <property type="entry name" value="Peptidase_S41_CPP"/>
    <property type="match status" value="1"/>
</dbReference>
<evidence type="ECO:0000256" key="5">
    <source>
        <dbReference type="RuleBase" id="RU004404"/>
    </source>
</evidence>
<dbReference type="GeneID" id="92815353"/>
<keyword evidence="6" id="KW-0812">Transmembrane</keyword>
<dbReference type="Gene3D" id="3.90.226.10">
    <property type="entry name" value="2-enoyl-CoA Hydratase, Chain A, domain 1"/>
    <property type="match status" value="1"/>
</dbReference>
<evidence type="ECO:0000313" key="9">
    <source>
        <dbReference type="Proteomes" id="UP000006008"/>
    </source>
</evidence>